<keyword evidence="2" id="KW-1185">Reference proteome</keyword>
<dbReference type="InterPro" id="IPR023378">
    <property type="entry name" value="YheA/YmcA-like_dom_sf"/>
</dbReference>
<dbReference type="InterPro" id="IPR052767">
    <property type="entry name" value="Bact_com_dev_regulator"/>
</dbReference>
<dbReference type="Proteomes" id="UP000637359">
    <property type="component" value="Unassembled WGS sequence"/>
</dbReference>
<dbReference type="Gene3D" id="1.20.1500.10">
    <property type="entry name" value="YheA/YmcA-like"/>
    <property type="match status" value="1"/>
</dbReference>
<protein>
    <submittedName>
        <fullName evidence="1">YlbF family regulator</fullName>
    </submittedName>
</protein>
<dbReference type="RefSeq" id="WP_186868570.1">
    <property type="nucleotide sequence ID" value="NZ_JACOOL010000002.1"/>
</dbReference>
<dbReference type="PANTHER" id="PTHR38448">
    <property type="entry name" value="REGULATORY PROTEIN YLBF-RELATED"/>
    <property type="match status" value="1"/>
</dbReference>
<dbReference type="InterPro" id="IPR010368">
    <property type="entry name" value="Com_YlbF"/>
</dbReference>
<proteinExistence type="predicted"/>
<evidence type="ECO:0000313" key="1">
    <source>
        <dbReference type="EMBL" id="MBC5635852.1"/>
    </source>
</evidence>
<dbReference type="AlphaFoldDB" id="A0A923L3K7"/>
<dbReference type="Pfam" id="PF06133">
    <property type="entry name" value="Com_YlbF"/>
    <property type="match status" value="1"/>
</dbReference>
<dbReference type="SUPFAM" id="SSF158622">
    <property type="entry name" value="YheA/YmcA-like"/>
    <property type="match status" value="1"/>
</dbReference>
<reference evidence="1" key="1">
    <citation type="submission" date="2020-08" db="EMBL/GenBank/DDBJ databases">
        <title>Genome public.</title>
        <authorList>
            <person name="Liu C."/>
            <person name="Sun Q."/>
        </authorList>
    </citation>
    <scope>NUCLEOTIDE SEQUENCE</scope>
    <source>
        <strain evidence="1">BX22</strain>
    </source>
</reference>
<dbReference type="EMBL" id="JACOOL010000002">
    <property type="protein sequence ID" value="MBC5635852.1"/>
    <property type="molecule type" value="Genomic_DNA"/>
</dbReference>
<organism evidence="1 2">
    <name type="scientific">Ornithinibacillus hominis</name>
    <dbReference type="NCBI Taxonomy" id="2763055"/>
    <lineage>
        <taxon>Bacteria</taxon>
        <taxon>Bacillati</taxon>
        <taxon>Bacillota</taxon>
        <taxon>Bacilli</taxon>
        <taxon>Bacillales</taxon>
        <taxon>Bacillaceae</taxon>
        <taxon>Ornithinibacillus</taxon>
    </lineage>
</organism>
<name>A0A923L3K7_9BACI</name>
<gene>
    <name evidence="1" type="ORF">H8S33_03330</name>
</gene>
<comment type="caution">
    <text evidence="1">The sequence shown here is derived from an EMBL/GenBank/DDBJ whole genome shotgun (WGS) entry which is preliminary data.</text>
</comment>
<dbReference type="PANTHER" id="PTHR38448:SF2">
    <property type="entry name" value="REGULATORY PROTEIN YLBF"/>
    <property type="match status" value="1"/>
</dbReference>
<accession>A0A923L3K7</accession>
<sequence length="146" mass="16290">MIATLEYVDILDRSEMLGRMVLDSEVYEAYAEAKHALVNDSEAQQLIKEFTAVKDQYEDVQRFGRYHPDYSEIMKLVRTKKRAMDLNDKVAAYKIAERNFQSLLDEISQYIAFSVSEQIKVPRDGAALTDSGCGCGSGGGCGCKAS</sequence>
<evidence type="ECO:0000313" key="2">
    <source>
        <dbReference type="Proteomes" id="UP000637359"/>
    </source>
</evidence>